<dbReference type="NCBIfam" id="TIGR01167">
    <property type="entry name" value="LPXTG_anchor"/>
    <property type="match status" value="1"/>
</dbReference>
<evidence type="ECO:0000259" key="7">
    <source>
        <dbReference type="PROSITE" id="PS50847"/>
    </source>
</evidence>
<dbReference type="EMBL" id="JXLB01000007">
    <property type="protein sequence ID" value="OJG82765.1"/>
    <property type="molecule type" value="Genomic_DNA"/>
</dbReference>
<keyword evidence="10" id="KW-1185">Reference proteome</keyword>
<comment type="caution">
    <text evidence="9">The sequence shown here is derived from an EMBL/GenBank/DDBJ whole genome shotgun (WGS) entry which is preliminary data.</text>
</comment>
<keyword evidence="1" id="KW-0134">Cell wall</keyword>
<dbReference type="SUPFAM" id="SSF49265">
    <property type="entry name" value="Fibronectin type III"/>
    <property type="match status" value="1"/>
</dbReference>
<evidence type="ECO:0000256" key="2">
    <source>
        <dbReference type="ARBA" id="ARBA00022525"/>
    </source>
</evidence>
<dbReference type="InterPro" id="IPR019931">
    <property type="entry name" value="LPXTG_anchor"/>
</dbReference>
<feature type="compositionally biased region" description="Polar residues" evidence="5">
    <location>
        <begin position="67"/>
        <end position="88"/>
    </location>
</feature>
<evidence type="ECO:0000313" key="9">
    <source>
        <dbReference type="EMBL" id="OJG82765.1"/>
    </source>
</evidence>
<gene>
    <name evidence="9" type="ORF">RV14_GL002057</name>
</gene>
<feature type="domain" description="Gram-positive cocci surface proteins LPxTG" evidence="7">
    <location>
        <begin position="133"/>
        <end position="166"/>
    </location>
</feature>
<keyword evidence="6" id="KW-0812">Transmembrane</keyword>
<dbReference type="AlphaFoldDB" id="A0A1L8WP10"/>
<evidence type="ECO:0000256" key="6">
    <source>
        <dbReference type="SAM" id="Phobius"/>
    </source>
</evidence>
<feature type="transmembrane region" description="Helical" evidence="6">
    <location>
        <begin position="142"/>
        <end position="160"/>
    </location>
</feature>
<keyword evidence="3" id="KW-0732">Signal</keyword>
<dbReference type="Gene3D" id="2.60.40.10">
    <property type="entry name" value="Immunoglobulins"/>
    <property type="match status" value="1"/>
</dbReference>
<reference evidence="9 10" key="1">
    <citation type="submission" date="2014-12" db="EMBL/GenBank/DDBJ databases">
        <title>Draft genome sequences of 29 type strains of Enterococci.</title>
        <authorList>
            <person name="Zhong Z."/>
            <person name="Sun Z."/>
            <person name="Liu W."/>
            <person name="Zhang W."/>
            <person name="Zhang H."/>
        </authorList>
    </citation>
    <scope>NUCLEOTIDE SEQUENCE [LARGE SCALE GENOMIC DNA]</scope>
    <source>
        <strain evidence="9 10">DSM 15687</strain>
    </source>
</reference>
<name>A0A1L8WP10_9ENTE</name>
<dbReference type="InterPro" id="IPR003961">
    <property type="entry name" value="FN3_dom"/>
</dbReference>
<evidence type="ECO:0000313" key="10">
    <source>
        <dbReference type="Proteomes" id="UP000182152"/>
    </source>
</evidence>
<sequence length="166" mass="18021">MPPSELRAATVMEDKVVLMWQAADSNGISAYQVYRNDELVGEVPADILSYTDAGLTENTNYSYTVKSKDPSGNLSKASNLIVVQTSQKPAKKTPKQPSSDDPVNHTKNNTTDKSIPAQIINKVSTDKTLLDKLPLTGSRVHPALQIAGVVIVGGIAVVWFKRRKKS</sequence>
<organism evidence="9 10">
    <name type="scientific">Enterococcus ratti</name>
    <dbReference type="NCBI Taxonomy" id="150033"/>
    <lineage>
        <taxon>Bacteria</taxon>
        <taxon>Bacillati</taxon>
        <taxon>Bacillota</taxon>
        <taxon>Bacilli</taxon>
        <taxon>Lactobacillales</taxon>
        <taxon>Enterococcaceae</taxon>
        <taxon>Enterococcus</taxon>
    </lineage>
</organism>
<feature type="compositionally biased region" description="Polar residues" evidence="5">
    <location>
        <begin position="95"/>
        <end position="113"/>
    </location>
</feature>
<keyword evidence="4" id="KW-0572">Peptidoglycan-anchor</keyword>
<dbReference type="CDD" id="cd00063">
    <property type="entry name" value="FN3"/>
    <property type="match status" value="1"/>
</dbReference>
<dbReference type="Proteomes" id="UP000182152">
    <property type="component" value="Unassembled WGS sequence"/>
</dbReference>
<feature type="domain" description="Fibronectin type-III" evidence="8">
    <location>
        <begin position="2"/>
        <end position="88"/>
    </location>
</feature>
<evidence type="ECO:0008006" key="11">
    <source>
        <dbReference type="Google" id="ProtNLM"/>
    </source>
</evidence>
<dbReference type="InterPro" id="IPR036116">
    <property type="entry name" value="FN3_sf"/>
</dbReference>
<dbReference type="STRING" id="150033.RV14_GL002057"/>
<evidence type="ECO:0000259" key="8">
    <source>
        <dbReference type="PROSITE" id="PS50853"/>
    </source>
</evidence>
<dbReference type="InterPro" id="IPR013783">
    <property type="entry name" value="Ig-like_fold"/>
</dbReference>
<feature type="region of interest" description="Disordered" evidence="5">
    <location>
        <begin position="67"/>
        <end position="114"/>
    </location>
</feature>
<evidence type="ECO:0000256" key="1">
    <source>
        <dbReference type="ARBA" id="ARBA00022512"/>
    </source>
</evidence>
<dbReference type="Pfam" id="PF00746">
    <property type="entry name" value="Gram_pos_anchor"/>
    <property type="match status" value="1"/>
</dbReference>
<evidence type="ECO:0000256" key="5">
    <source>
        <dbReference type="SAM" id="MobiDB-lite"/>
    </source>
</evidence>
<dbReference type="PROSITE" id="PS50853">
    <property type="entry name" value="FN3"/>
    <property type="match status" value="1"/>
</dbReference>
<evidence type="ECO:0000256" key="4">
    <source>
        <dbReference type="ARBA" id="ARBA00023088"/>
    </source>
</evidence>
<keyword evidence="6" id="KW-1133">Transmembrane helix</keyword>
<keyword evidence="6" id="KW-0472">Membrane</keyword>
<evidence type="ECO:0000256" key="3">
    <source>
        <dbReference type="ARBA" id="ARBA00022729"/>
    </source>
</evidence>
<proteinExistence type="predicted"/>
<protein>
    <recommendedName>
        <fullName evidence="11">Fibronectin type-III domain-containing protein</fullName>
    </recommendedName>
</protein>
<dbReference type="PROSITE" id="PS50847">
    <property type="entry name" value="GRAM_POS_ANCHORING"/>
    <property type="match status" value="1"/>
</dbReference>
<accession>A0A1L8WP10</accession>
<keyword evidence="2" id="KW-0964">Secreted</keyword>
<dbReference type="Pfam" id="PF00041">
    <property type="entry name" value="fn3"/>
    <property type="match status" value="1"/>
</dbReference>